<dbReference type="InterPro" id="IPR051268">
    <property type="entry name" value="Type-I_R_enzyme_R_subunit"/>
</dbReference>
<gene>
    <name evidence="13" type="ORF">BO225_00960</name>
</gene>
<keyword evidence="8 11" id="KW-0378">Hydrolase</keyword>
<keyword evidence="7" id="KW-0255">Endonuclease</keyword>
<accession>A0A1U7NQF2</accession>
<dbReference type="InterPro" id="IPR022625">
    <property type="entry name" value="TypeI_RM_Rsu_C"/>
</dbReference>
<reference evidence="13 14" key="1">
    <citation type="submission" date="2016-11" db="EMBL/GenBank/DDBJ databases">
        <title>Description of two novel members of the family Erysipelotrichaceae: Ileibacterium lipovorans gen. nov., sp. nov. and Dubosiella newyorkensis, gen. nov., sp. nov.</title>
        <authorList>
            <person name="Cox L.M."/>
            <person name="Sohn J."/>
            <person name="Tyrrell K.L."/>
            <person name="Citron D.M."/>
            <person name="Lawson P.A."/>
            <person name="Patel N.B."/>
            <person name="Iizumi T."/>
            <person name="Perez-Perez G.I."/>
            <person name="Goldstein E.J."/>
            <person name="Blaser M.J."/>
        </authorList>
    </citation>
    <scope>NUCLEOTIDE SEQUENCE [LARGE SCALE GENOMIC DNA]</scope>
    <source>
        <strain evidence="13 14">NYU-BL-A4</strain>
    </source>
</reference>
<comment type="subunit">
    <text evidence="3 11">The type I restriction/modification system is composed of three polypeptides R, M and S.</text>
</comment>
<dbReference type="OrthoDB" id="9758243at2"/>
<evidence type="ECO:0000256" key="3">
    <source>
        <dbReference type="ARBA" id="ARBA00011296"/>
    </source>
</evidence>
<evidence type="ECO:0000259" key="12">
    <source>
        <dbReference type="PROSITE" id="PS51192"/>
    </source>
</evidence>
<keyword evidence="10 11" id="KW-0238">DNA-binding</keyword>
<keyword evidence="13" id="KW-0347">Helicase</keyword>
<keyword evidence="6 11" id="KW-0680">Restriction system</keyword>
<keyword evidence="14" id="KW-1185">Reference proteome</keyword>
<dbReference type="SMART" id="SM00487">
    <property type="entry name" value="DEXDc"/>
    <property type="match status" value="1"/>
</dbReference>
<dbReference type="PROSITE" id="PS51192">
    <property type="entry name" value="HELICASE_ATP_BIND_1"/>
    <property type="match status" value="1"/>
</dbReference>
<dbReference type="AlphaFoldDB" id="A0A1U7NQF2"/>
<dbReference type="CDD" id="cd18800">
    <property type="entry name" value="SF2_C_EcoR124I-like"/>
    <property type="match status" value="1"/>
</dbReference>
<evidence type="ECO:0000256" key="2">
    <source>
        <dbReference type="ARBA" id="ARBA00008598"/>
    </source>
</evidence>
<comment type="similarity">
    <text evidence="2 11">Belongs to the HsdR family.</text>
</comment>
<dbReference type="Pfam" id="PF12008">
    <property type="entry name" value="EcoR124_C"/>
    <property type="match status" value="1"/>
</dbReference>
<keyword evidence="9 11" id="KW-0067">ATP-binding</keyword>
<dbReference type="Gene3D" id="3.90.1570.50">
    <property type="match status" value="1"/>
</dbReference>
<sequence length="1040" mass="120224">MTFAKEAQFEEAVIQLLKDHGWEDKVLKNATEKDLIQNWADILFENNRGIDQLNNVPLTSSEMDQILEQIRALKTPLKLNGFINGESVSIKRDNPGDKLHFGKEVSLKIYNKREIAAGQSRYQIVQQPKFPTHSKMTSDRRGDLLLLINGMPVIHIELKRSKEQRIEAQYQIEKYAKEGVFTGLFSLIQVFVAMTPDDTVYFTNPGPEGTFNENFYFHWEDSMNEVLNNWKDVIVGLLSIPMAHQMIGYYTVADTGDGVLKVMRSYQYYAANAISDRVAKKDWENGDQHGGYVWHTTGSGKTMTSFKSAQLIASSNDADKVVFLTDRIELGTQSLKEYNSFASEKEVVQATEDTHELKTRLKSDNVTDSLIVTSIQKMSRIKDDENGLNAYDIEQISNKRIVFIIDEAHRSTFGDMLYSIKKTFPRAMFFGFTGTPIHEENQKNHNTTVSIFGDELHRYSIADGIRDHNVLGFDVYKISTYSDSDVRKAVGLSKVKASSEEEVFKDEAKKEKYLKYTDPSIPMVKIEAELPSSQYDRKEHRKMVVEDIKKNWIRLSAGKKFHSIFATSSIPEAIAYYKLIREMIPTMKVTCLYDPSIDNKAGATVKEQETVQILKDYNDLFDQKFQMAIYPAFKKDVSFRLAHKEYYRNLAPEKQLDLLIVVDQMLTGFDSKWINTLYMDKLMKYENIIQAFSRTNRLFGQDKQFGTIRYYRYPHTMEKNIEEAIKLYSGDKPFGLFVDNLKTNLENMNKVAEEIKTLFVKEDIVEYSTLPKEKAVQAKFVSLFNQFNQYLDAAKIQGFVWGKEEYTFKDENVGTNSVEVSQVRTAMSEEQYLSLIQRYKEIDRKVEPGIPKDIDDIPFELKGHLTEIDTARINAEYMNSRFKKYLKVIEQKGVSSEEAEQALQEVHKSFSTLSQDEQKYANIFIHDLQRGDIQLEPDKTLQEYIQDYMANATNARIQRFADTFGLNQTKLEEMLARKVNENTINQYGLLDEIVNDYDKAKAKAYFEKKERIKLIPPKVKQRMYELIKKFTLSGGFDLED</sequence>
<dbReference type="Pfam" id="PF18766">
    <property type="entry name" value="SWI2_SNF2"/>
    <property type="match status" value="1"/>
</dbReference>
<feature type="domain" description="Helicase ATP-binding" evidence="12">
    <location>
        <begin position="282"/>
        <end position="454"/>
    </location>
</feature>
<dbReference type="GO" id="GO:0009035">
    <property type="term" value="F:type I site-specific deoxyribonuclease activity"/>
    <property type="evidence" value="ECO:0007669"/>
    <property type="project" value="UniProtKB-EC"/>
</dbReference>
<dbReference type="InterPro" id="IPR040980">
    <property type="entry name" value="SWI2_SNF2"/>
</dbReference>
<evidence type="ECO:0000313" key="13">
    <source>
        <dbReference type="EMBL" id="OLU47866.1"/>
    </source>
</evidence>
<comment type="function">
    <text evidence="11">Subunit R is required for both nuclease and ATPase activities, but not for modification.</text>
</comment>
<evidence type="ECO:0000256" key="4">
    <source>
        <dbReference type="ARBA" id="ARBA00022722"/>
    </source>
</evidence>
<evidence type="ECO:0000256" key="11">
    <source>
        <dbReference type="RuleBase" id="RU364115"/>
    </source>
</evidence>
<dbReference type="NCBIfam" id="TIGR00348">
    <property type="entry name" value="hsdR"/>
    <property type="match status" value="1"/>
</dbReference>
<keyword evidence="4" id="KW-0540">Nuclease</keyword>
<evidence type="ECO:0000256" key="5">
    <source>
        <dbReference type="ARBA" id="ARBA00022741"/>
    </source>
</evidence>
<dbReference type="InterPro" id="IPR007409">
    <property type="entry name" value="Restrct_endonuc_type1_HsdR_N"/>
</dbReference>
<dbReference type="RefSeq" id="WP_076340427.1">
    <property type="nucleotide sequence ID" value="NZ_CAPDDE010000066.1"/>
</dbReference>
<comment type="caution">
    <text evidence="13">The sequence shown here is derived from an EMBL/GenBank/DDBJ whole genome shotgun (WGS) entry which is preliminary data.</text>
</comment>
<evidence type="ECO:0000256" key="6">
    <source>
        <dbReference type="ARBA" id="ARBA00022747"/>
    </source>
</evidence>
<dbReference type="InterPro" id="IPR014001">
    <property type="entry name" value="Helicase_ATP-bd"/>
</dbReference>
<dbReference type="STRING" id="1862672.BO225_00960"/>
<dbReference type="GO" id="GO:0009307">
    <property type="term" value="P:DNA restriction-modification system"/>
    <property type="evidence" value="ECO:0007669"/>
    <property type="project" value="UniProtKB-KW"/>
</dbReference>
<dbReference type="Gene3D" id="3.40.50.300">
    <property type="entry name" value="P-loop containing nucleotide triphosphate hydrolases"/>
    <property type="match status" value="2"/>
</dbReference>
<dbReference type="SUPFAM" id="SSF52540">
    <property type="entry name" value="P-loop containing nucleoside triphosphate hydrolases"/>
    <property type="match status" value="2"/>
</dbReference>
<dbReference type="Proteomes" id="UP000186705">
    <property type="component" value="Unassembled WGS sequence"/>
</dbReference>
<evidence type="ECO:0000256" key="7">
    <source>
        <dbReference type="ARBA" id="ARBA00022759"/>
    </source>
</evidence>
<dbReference type="GO" id="GO:0004386">
    <property type="term" value="F:helicase activity"/>
    <property type="evidence" value="ECO:0007669"/>
    <property type="project" value="UniProtKB-KW"/>
</dbReference>
<dbReference type="CDD" id="cd18030">
    <property type="entry name" value="DEXHc_RE_I_HsdR"/>
    <property type="match status" value="1"/>
</dbReference>
<dbReference type="InterPro" id="IPR004473">
    <property type="entry name" value="Restrct_endonuc_typeI_HsdR"/>
</dbReference>
<evidence type="ECO:0000256" key="9">
    <source>
        <dbReference type="ARBA" id="ARBA00022840"/>
    </source>
</evidence>
<dbReference type="EC" id="3.1.21.3" evidence="11"/>
<dbReference type="GO" id="GO:0005524">
    <property type="term" value="F:ATP binding"/>
    <property type="evidence" value="ECO:0007669"/>
    <property type="project" value="UniProtKB-KW"/>
</dbReference>
<dbReference type="Pfam" id="PF22679">
    <property type="entry name" value="T1R_D3-like"/>
    <property type="match status" value="1"/>
</dbReference>
<name>A0A1U7NQF2_9FIRM</name>
<dbReference type="EMBL" id="MPKA01000033">
    <property type="protein sequence ID" value="OLU47866.1"/>
    <property type="molecule type" value="Genomic_DNA"/>
</dbReference>
<dbReference type="Pfam" id="PF04313">
    <property type="entry name" value="HSDR_N"/>
    <property type="match status" value="1"/>
</dbReference>
<evidence type="ECO:0000256" key="10">
    <source>
        <dbReference type="ARBA" id="ARBA00023125"/>
    </source>
</evidence>
<dbReference type="InterPro" id="IPR055180">
    <property type="entry name" value="HsdR_RecA-like_helicase_dom_2"/>
</dbReference>
<organism evidence="13 14">
    <name type="scientific">Dubosiella newyorkensis</name>
    <dbReference type="NCBI Taxonomy" id="1862672"/>
    <lineage>
        <taxon>Bacteria</taxon>
        <taxon>Bacillati</taxon>
        <taxon>Bacillota</taxon>
        <taxon>Erysipelotrichia</taxon>
        <taxon>Erysipelotrichales</taxon>
        <taxon>Erysipelotrichaceae</taxon>
        <taxon>Dubosiella</taxon>
    </lineage>
</organism>
<evidence type="ECO:0000256" key="1">
    <source>
        <dbReference type="ARBA" id="ARBA00000851"/>
    </source>
</evidence>
<comment type="catalytic activity">
    <reaction evidence="1 11">
        <text>Endonucleolytic cleavage of DNA to give random double-stranded fragments with terminal 5'-phosphates, ATP is simultaneously hydrolyzed.</text>
        <dbReference type="EC" id="3.1.21.3"/>
    </reaction>
</comment>
<proteinExistence type="inferred from homology"/>
<evidence type="ECO:0000256" key="8">
    <source>
        <dbReference type="ARBA" id="ARBA00022801"/>
    </source>
</evidence>
<dbReference type="GeneID" id="78274522"/>
<dbReference type="CDD" id="cd22332">
    <property type="entry name" value="HsdR_N"/>
    <property type="match status" value="1"/>
</dbReference>
<dbReference type="PANTHER" id="PTHR30195:SF16">
    <property type="entry name" value="TYPE I RESTRICTION ENZYME ENDONUCLEASE SUBUNIT"/>
    <property type="match status" value="1"/>
</dbReference>
<dbReference type="InterPro" id="IPR027417">
    <property type="entry name" value="P-loop_NTPase"/>
</dbReference>
<keyword evidence="5 11" id="KW-0547">Nucleotide-binding</keyword>
<protein>
    <recommendedName>
        <fullName evidence="11">Type I restriction enzyme endonuclease subunit</fullName>
        <shortName evidence="11">R protein</shortName>
        <ecNumber evidence="11">3.1.21.3</ecNumber>
    </recommendedName>
    <alternativeName>
        <fullName evidence="11">Type-1 restriction enzyme R protein</fullName>
    </alternativeName>
</protein>
<dbReference type="GO" id="GO:0003677">
    <property type="term" value="F:DNA binding"/>
    <property type="evidence" value="ECO:0007669"/>
    <property type="project" value="UniProtKB-KW"/>
</dbReference>
<evidence type="ECO:0000313" key="14">
    <source>
        <dbReference type="Proteomes" id="UP000186705"/>
    </source>
</evidence>
<dbReference type="PANTHER" id="PTHR30195">
    <property type="entry name" value="TYPE I SITE-SPECIFIC DEOXYRIBONUCLEASE PROTEIN SUBUNIT M AND R"/>
    <property type="match status" value="1"/>
</dbReference>